<proteinExistence type="predicted"/>
<gene>
    <name evidence="2" type="ORF">SAMN05444374_103169</name>
</gene>
<dbReference type="AlphaFoldDB" id="A0A1I0SZI1"/>
<evidence type="ECO:0008006" key="4">
    <source>
        <dbReference type="Google" id="ProtNLM"/>
    </source>
</evidence>
<dbReference type="Proteomes" id="UP000182054">
    <property type="component" value="Unassembled WGS sequence"/>
</dbReference>
<feature type="transmembrane region" description="Helical" evidence="1">
    <location>
        <begin position="279"/>
        <end position="297"/>
    </location>
</feature>
<feature type="transmembrane region" description="Helical" evidence="1">
    <location>
        <begin position="248"/>
        <end position="267"/>
    </location>
</feature>
<dbReference type="RefSeq" id="WP_082894953.1">
    <property type="nucleotide sequence ID" value="NZ_FOJN01000003.1"/>
</dbReference>
<feature type="transmembrane region" description="Helical" evidence="1">
    <location>
        <begin position="105"/>
        <end position="124"/>
    </location>
</feature>
<dbReference type="OrthoDB" id="4480251at2"/>
<feature type="transmembrane region" description="Helical" evidence="1">
    <location>
        <begin position="155"/>
        <end position="185"/>
    </location>
</feature>
<feature type="transmembrane region" description="Helical" evidence="1">
    <location>
        <begin position="384"/>
        <end position="403"/>
    </location>
</feature>
<reference evidence="2 3" key="1">
    <citation type="submission" date="2016-10" db="EMBL/GenBank/DDBJ databases">
        <authorList>
            <person name="de Groot N.N."/>
        </authorList>
    </citation>
    <scope>NUCLEOTIDE SEQUENCE [LARGE SCALE GENOMIC DNA]</scope>
    <source>
        <strain evidence="2 3">DSM 44908</strain>
    </source>
</reference>
<organism evidence="2 3">
    <name type="scientific">Rhodococcoides kroppenstedtii</name>
    <dbReference type="NCBI Taxonomy" id="293050"/>
    <lineage>
        <taxon>Bacteria</taxon>
        <taxon>Bacillati</taxon>
        <taxon>Actinomycetota</taxon>
        <taxon>Actinomycetes</taxon>
        <taxon>Mycobacteriales</taxon>
        <taxon>Nocardiaceae</taxon>
        <taxon>Rhodococcoides</taxon>
    </lineage>
</organism>
<keyword evidence="1" id="KW-0812">Transmembrane</keyword>
<name>A0A1I0SZI1_9NOCA</name>
<sequence>MRWSWLNISIFALVSVWVAFFVERFGFNPTDQGFVLAQSWRVLQGEIPHRDFISARPLGSAFFHVVDIVLPGPSYPASVVIATLQMMAATVWLALLTLRVKLDSLRFCGSVGVVVAALVNIHLFPMNAWHTIDGIFFVALGWWALDRGARGSSTWLFRLGLLALGAATTTKQSFAPALVAGLIFLLIEHRRGRRDRLLLDLAILAACPALYAIVVGAANGGAQALDQLTGGAGTVGDRLLSAESAEGFGIYLVVFLVACAVAAWTSTHGSVWATIMGRCGAAASLMCVLAVVVRGGLSRAGDWGIVLLWMLVLAIAFEFLKSAIRGRARVQWRLLALPFLAWMSSLSWGYDSPTLLGGSMALSIAAIVVSFVSGDSVDAGGSRLVGVAASVVGVLLSGSFLVAKQSVDAYRDQPRELLTASLGSVTAEMRGIRTTPATVAYLADIDRCVRTYPARKVAVLPDNAVVYPALNLTNPFPIDWMLPMELVADTRDRILDTATEMDSMGSYLVLFAGVTPEQLAEGDGARGIDAGAVGPQDPTGLLGAIDSALNGSRITCGTFTGIWKEGV</sequence>
<feature type="transmembrane region" description="Helical" evidence="1">
    <location>
        <begin position="75"/>
        <end position="98"/>
    </location>
</feature>
<protein>
    <recommendedName>
        <fullName evidence="4">Dolichyl-phosphate-mannose-protein mannosyltransferase</fullName>
    </recommendedName>
</protein>
<keyword evidence="1" id="KW-1133">Transmembrane helix</keyword>
<dbReference type="EMBL" id="FOJN01000003">
    <property type="protein sequence ID" value="SFA44911.1"/>
    <property type="molecule type" value="Genomic_DNA"/>
</dbReference>
<evidence type="ECO:0000256" key="1">
    <source>
        <dbReference type="SAM" id="Phobius"/>
    </source>
</evidence>
<feature type="transmembrane region" description="Helical" evidence="1">
    <location>
        <begin position="303"/>
        <end position="320"/>
    </location>
</feature>
<keyword evidence="1" id="KW-0472">Membrane</keyword>
<feature type="transmembrane region" description="Helical" evidence="1">
    <location>
        <begin position="5"/>
        <end position="22"/>
    </location>
</feature>
<feature type="transmembrane region" description="Helical" evidence="1">
    <location>
        <begin position="355"/>
        <end position="372"/>
    </location>
</feature>
<accession>A0A1I0SZI1</accession>
<feature type="transmembrane region" description="Helical" evidence="1">
    <location>
        <begin position="197"/>
        <end position="218"/>
    </location>
</feature>
<dbReference type="GeneID" id="85485024"/>
<evidence type="ECO:0000313" key="2">
    <source>
        <dbReference type="EMBL" id="SFA44911.1"/>
    </source>
</evidence>
<evidence type="ECO:0000313" key="3">
    <source>
        <dbReference type="Proteomes" id="UP000182054"/>
    </source>
</evidence>